<name>A0A917BL84_9MICO</name>
<feature type="transmembrane region" description="Helical" evidence="1">
    <location>
        <begin position="74"/>
        <end position="99"/>
    </location>
</feature>
<dbReference type="AlphaFoldDB" id="A0A917BL84"/>
<gene>
    <name evidence="2" type="ORF">GCM10011366_13020</name>
</gene>
<keyword evidence="3" id="KW-1185">Reference proteome</keyword>
<accession>A0A917BL84</accession>
<reference evidence="2" key="1">
    <citation type="journal article" date="2014" name="Int. J. Syst. Evol. Microbiol.">
        <title>Complete genome sequence of Corynebacterium casei LMG S-19264T (=DSM 44701T), isolated from a smear-ripened cheese.</title>
        <authorList>
            <consortium name="US DOE Joint Genome Institute (JGI-PGF)"/>
            <person name="Walter F."/>
            <person name="Albersmeier A."/>
            <person name="Kalinowski J."/>
            <person name="Ruckert C."/>
        </authorList>
    </citation>
    <scope>NUCLEOTIDE SEQUENCE</scope>
    <source>
        <strain evidence="2">CGMCC 1.12160</strain>
    </source>
</reference>
<evidence type="ECO:0000313" key="2">
    <source>
        <dbReference type="EMBL" id="GGF46696.1"/>
    </source>
</evidence>
<organism evidence="2 3">
    <name type="scientific">Ornithinimicrobium tianjinense</name>
    <dbReference type="NCBI Taxonomy" id="1195761"/>
    <lineage>
        <taxon>Bacteria</taxon>
        <taxon>Bacillati</taxon>
        <taxon>Actinomycetota</taxon>
        <taxon>Actinomycetes</taxon>
        <taxon>Micrococcales</taxon>
        <taxon>Ornithinimicrobiaceae</taxon>
        <taxon>Ornithinimicrobium</taxon>
    </lineage>
</organism>
<keyword evidence="1" id="KW-0472">Membrane</keyword>
<evidence type="ECO:0000313" key="3">
    <source>
        <dbReference type="Proteomes" id="UP000605670"/>
    </source>
</evidence>
<feature type="transmembrane region" description="Helical" evidence="1">
    <location>
        <begin position="47"/>
        <end position="67"/>
    </location>
</feature>
<comment type="caution">
    <text evidence="2">The sequence shown here is derived from an EMBL/GenBank/DDBJ whole genome shotgun (WGS) entry which is preliminary data.</text>
</comment>
<dbReference type="EMBL" id="BMEM01000001">
    <property type="protein sequence ID" value="GGF46696.1"/>
    <property type="molecule type" value="Genomic_DNA"/>
</dbReference>
<keyword evidence="1" id="KW-1133">Transmembrane helix</keyword>
<reference evidence="2" key="2">
    <citation type="submission" date="2020-09" db="EMBL/GenBank/DDBJ databases">
        <authorList>
            <person name="Sun Q."/>
            <person name="Zhou Y."/>
        </authorList>
    </citation>
    <scope>NUCLEOTIDE SEQUENCE</scope>
    <source>
        <strain evidence="2">CGMCC 1.12160</strain>
    </source>
</reference>
<feature type="transmembrane region" description="Helical" evidence="1">
    <location>
        <begin position="17"/>
        <end position="41"/>
    </location>
</feature>
<sequence length="104" mass="10353">MSGLDPDGYSPDPVTGLAVAGGITAGTLAGLALTYVLNVALSSVGPWWLFAVTVAVPAVVGVVLLAIPRWRRAGAGFVMGLAIGSIVSAGVCVGFIAWITSQLG</sequence>
<evidence type="ECO:0000256" key="1">
    <source>
        <dbReference type="SAM" id="Phobius"/>
    </source>
</evidence>
<dbReference type="Proteomes" id="UP000605670">
    <property type="component" value="Unassembled WGS sequence"/>
</dbReference>
<protein>
    <submittedName>
        <fullName evidence="2">Uncharacterized protein</fullName>
    </submittedName>
</protein>
<keyword evidence="1" id="KW-0812">Transmembrane</keyword>
<dbReference type="RefSeq" id="WP_188428888.1">
    <property type="nucleotide sequence ID" value="NZ_BAABKH010000005.1"/>
</dbReference>
<proteinExistence type="predicted"/>